<organism evidence="2 3">
    <name type="scientific">Sphingomonas aerophila</name>
    <dbReference type="NCBI Taxonomy" id="1344948"/>
    <lineage>
        <taxon>Bacteria</taxon>
        <taxon>Pseudomonadati</taxon>
        <taxon>Pseudomonadota</taxon>
        <taxon>Alphaproteobacteria</taxon>
        <taxon>Sphingomonadales</taxon>
        <taxon>Sphingomonadaceae</taxon>
        <taxon>Sphingomonas</taxon>
    </lineage>
</organism>
<name>A0A7W9BBI2_9SPHN</name>
<dbReference type="Gene3D" id="3.30.565.40">
    <property type="entry name" value="Fervidobacterium nodosum Rt17-B1 like"/>
    <property type="match status" value="1"/>
</dbReference>
<dbReference type="Proteomes" id="UP000546200">
    <property type="component" value="Unassembled WGS sequence"/>
</dbReference>
<dbReference type="EMBL" id="JACIJK010000002">
    <property type="protein sequence ID" value="MBB5713939.1"/>
    <property type="molecule type" value="Genomic_DNA"/>
</dbReference>
<gene>
    <name evidence="2" type="ORF">FHS94_000762</name>
</gene>
<reference evidence="2 3" key="1">
    <citation type="submission" date="2020-08" db="EMBL/GenBank/DDBJ databases">
        <title>Genomic Encyclopedia of Type Strains, Phase IV (KMG-IV): sequencing the most valuable type-strain genomes for metagenomic binning, comparative biology and taxonomic classification.</title>
        <authorList>
            <person name="Goeker M."/>
        </authorList>
    </citation>
    <scope>NUCLEOTIDE SEQUENCE [LARGE SCALE GENOMIC DNA]</scope>
    <source>
        <strain evidence="2 3">DSM 100044</strain>
    </source>
</reference>
<feature type="domain" description="Deacetylase PdaC" evidence="1">
    <location>
        <begin position="50"/>
        <end position="136"/>
    </location>
</feature>
<dbReference type="AlphaFoldDB" id="A0A7W9BBI2"/>
<evidence type="ECO:0000313" key="3">
    <source>
        <dbReference type="Proteomes" id="UP000546200"/>
    </source>
</evidence>
<dbReference type="InterPro" id="IPR025303">
    <property type="entry name" value="PdaC"/>
</dbReference>
<protein>
    <recommendedName>
        <fullName evidence="1">Deacetylase PdaC domain-containing protein</fullName>
    </recommendedName>
</protein>
<proteinExistence type="predicted"/>
<accession>A0A7W9BBI2</accession>
<dbReference type="RefSeq" id="WP_184054808.1">
    <property type="nucleotide sequence ID" value="NZ_JACIJK010000002.1"/>
</dbReference>
<evidence type="ECO:0000313" key="2">
    <source>
        <dbReference type="EMBL" id="MBB5713939.1"/>
    </source>
</evidence>
<comment type="caution">
    <text evidence="2">The sequence shown here is derived from an EMBL/GenBank/DDBJ whole genome shotgun (WGS) entry which is preliminary data.</text>
</comment>
<dbReference type="Pfam" id="PF13739">
    <property type="entry name" value="PdaC"/>
    <property type="match status" value="1"/>
</dbReference>
<sequence length="262" mass="29241">MAEHSKRNRAVTRHVHRDAKFEEVSMRIGAGLVAAALPAVPASAQEKDSPAKVSYTYPAQARATPALRRWFDKEGAAFRATTMDEAAQARREAANDGFPFRPYVSDRDWKVVADTPRFLSLSVEGWDYSGGAHGMTMYATFVWDRTSGVRRAPLSFFTSPKALGTAIRSEFCRELDAQRQNKRGGNPPADIPEFSKCIDPLAQTLILGSRKRDRFDRIGILIPPYDAGPYVEGTYEVTLPVTRAVMAAVRPEWRRYFEPGTP</sequence>
<evidence type="ECO:0000259" key="1">
    <source>
        <dbReference type="Pfam" id="PF13739"/>
    </source>
</evidence>
<keyword evidence="3" id="KW-1185">Reference proteome</keyword>